<keyword evidence="1" id="KW-0812">Transmembrane</keyword>
<feature type="transmembrane region" description="Helical" evidence="1">
    <location>
        <begin position="7"/>
        <end position="25"/>
    </location>
</feature>
<keyword evidence="3" id="KW-1185">Reference proteome</keyword>
<evidence type="ECO:0000313" key="3">
    <source>
        <dbReference type="Proteomes" id="UP000435187"/>
    </source>
</evidence>
<dbReference type="AlphaFoldDB" id="A0A6N7R2X3"/>
<dbReference type="RefSeq" id="WP_153834688.1">
    <property type="nucleotide sequence ID" value="NZ_JBHUMW010000018.1"/>
</dbReference>
<reference evidence="2 3" key="1">
    <citation type="submission" date="2019-10" db="EMBL/GenBank/DDBJ databases">
        <title>Gracilibacillus salitolerans sp. nov., a moderate halophile isolated from a saline soil in northwest China.</title>
        <authorList>
            <person name="Gan L."/>
        </authorList>
    </citation>
    <scope>NUCLEOTIDE SEQUENCE [LARGE SCALE GENOMIC DNA]</scope>
    <source>
        <strain evidence="2 3">TP2-8</strain>
    </source>
</reference>
<organism evidence="2 3">
    <name type="scientific">Gracilibacillus thailandensis</name>
    <dbReference type="NCBI Taxonomy" id="563735"/>
    <lineage>
        <taxon>Bacteria</taxon>
        <taxon>Bacillati</taxon>
        <taxon>Bacillota</taxon>
        <taxon>Bacilli</taxon>
        <taxon>Bacillales</taxon>
        <taxon>Bacillaceae</taxon>
        <taxon>Gracilibacillus</taxon>
    </lineage>
</organism>
<sequence>MKNKRRFSIMLSSLLLLILVGFGLYKWIRFNMLDINTIFFIAIAIAYLFNSLNWGDMQGGDNEDELDKHISTQSAKISYFIVLIIAGITLFTTDFAVNFNDIENMPLLFVFCSSLIVLPITEYFFSKKFK</sequence>
<evidence type="ECO:0000313" key="2">
    <source>
        <dbReference type="EMBL" id="MRI65916.1"/>
    </source>
</evidence>
<dbReference type="InterPro" id="IPR019235">
    <property type="entry name" value="DUF2178_TM"/>
</dbReference>
<dbReference type="Proteomes" id="UP000435187">
    <property type="component" value="Unassembled WGS sequence"/>
</dbReference>
<keyword evidence="1" id="KW-0472">Membrane</keyword>
<feature type="transmembrane region" description="Helical" evidence="1">
    <location>
        <begin position="105"/>
        <end position="125"/>
    </location>
</feature>
<feature type="transmembrane region" description="Helical" evidence="1">
    <location>
        <begin position="37"/>
        <end position="56"/>
    </location>
</feature>
<protein>
    <submittedName>
        <fullName evidence="2">DUF2178 domain-containing protein</fullName>
    </submittedName>
</protein>
<comment type="caution">
    <text evidence="2">The sequence shown here is derived from an EMBL/GenBank/DDBJ whole genome shotgun (WGS) entry which is preliminary data.</text>
</comment>
<feature type="transmembrane region" description="Helical" evidence="1">
    <location>
        <begin position="77"/>
        <end position="99"/>
    </location>
</feature>
<dbReference type="Pfam" id="PF09946">
    <property type="entry name" value="DUF2178"/>
    <property type="match status" value="1"/>
</dbReference>
<name>A0A6N7R2X3_9BACI</name>
<dbReference type="EMBL" id="WJEE01000009">
    <property type="protein sequence ID" value="MRI65916.1"/>
    <property type="molecule type" value="Genomic_DNA"/>
</dbReference>
<keyword evidence="1" id="KW-1133">Transmembrane helix</keyword>
<evidence type="ECO:0000256" key="1">
    <source>
        <dbReference type="SAM" id="Phobius"/>
    </source>
</evidence>
<accession>A0A6N7R2X3</accession>
<proteinExistence type="predicted"/>
<gene>
    <name evidence="2" type="ORF">GH885_06090</name>
</gene>